<evidence type="ECO:0000259" key="1">
    <source>
        <dbReference type="Pfam" id="PF01571"/>
    </source>
</evidence>
<evidence type="ECO:0000313" key="3">
    <source>
        <dbReference type="Proteomes" id="UP000693972"/>
    </source>
</evidence>
<dbReference type="InterPro" id="IPR006222">
    <property type="entry name" value="GCVT_N"/>
</dbReference>
<feature type="domain" description="GCVT N-terminal" evidence="1">
    <location>
        <begin position="87"/>
        <end position="166"/>
    </location>
</feature>
<protein>
    <submittedName>
        <fullName evidence="2">Sarcosine oxidase subunit gamma</fullName>
    </submittedName>
</protein>
<keyword evidence="3" id="KW-1185">Reference proteome</keyword>
<dbReference type="EMBL" id="JAIMBW010000001">
    <property type="protein sequence ID" value="MBY4893248.1"/>
    <property type="molecule type" value="Genomic_DNA"/>
</dbReference>
<sequence length="178" mass="19016">MASLTQKTAFGGLLPITAGTATLEEVTHDAITWVSPARGKAVAVSKALEKQIQAPFPKPNRMSGPAVWTGPGQAMVLGQPLRPLTGAALSDQTSAWACCAIIGPDARDVLSRLVPIDLRADVFKVGHAARTVLGHMNCIVMRPTRDRYEVMVFRSMAKTATHELTRAMAMVAARQSLV</sequence>
<evidence type="ECO:0000313" key="2">
    <source>
        <dbReference type="EMBL" id="QXL85981.1"/>
    </source>
</evidence>
<accession>A0A975TSB4</accession>
<dbReference type="Gene3D" id="3.30.1360.120">
    <property type="entry name" value="Probable tRNA modification gtpase trme, domain 1"/>
    <property type="match status" value="1"/>
</dbReference>
<gene>
    <name evidence="2" type="ORF">KUL25_10775</name>
</gene>
<reference evidence="2 3" key="1">
    <citation type="submission" date="2021-07" db="EMBL/GenBank/DDBJ databases">
        <title>Karlodiniumbacter phycospheric gen. nov., sp. nov., a phycosphere bacterium isolated from karlodinium veneficum.</title>
        <authorList>
            <person name="Peng Y."/>
            <person name="Jiang L."/>
            <person name="Lee J."/>
        </authorList>
    </citation>
    <scope>NUCLEOTIDE SEQUENCE</scope>
    <source>
        <strain evidence="2 3">N5</strain>
    </source>
</reference>
<dbReference type="AlphaFoldDB" id="A0A975TSB4"/>
<dbReference type="InterPro" id="IPR027266">
    <property type="entry name" value="TrmE/GcvT-like"/>
</dbReference>
<dbReference type="Pfam" id="PF01571">
    <property type="entry name" value="GCV_T"/>
    <property type="match status" value="1"/>
</dbReference>
<name>A0A975TSB4_9RHOB</name>
<dbReference type="RefSeq" id="WP_257892948.1">
    <property type="nucleotide sequence ID" value="NZ_JAIMBW010000001.1"/>
</dbReference>
<organism evidence="2">
    <name type="scientific">Gymnodinialimonas phycosphaerae</name>
    <dbReference type="NCBI Taxonomy" id="2841589"/>
    <lineage>
        <taxon>Bacteria</taxon>
        <taxon>Pseudomonadati</taxon>
        <taxon>Pseudomonadota</taxon>
        <taxon>Alphaproteobacteria</taxon>
        <taxon>Rhodobacterales</taxon>
        <taxon>Paracoccaceae</taxon>
        <taxon>Gymnodinialimonas</taxon>
    </lineage>
</organism>
<dbReference type="SUPFAM" id="SSF103025">
    <property type="entry name" value="Folate-binding domain"/>
    <property type="match status" value="1"/>
</dbReference>
<dbReference type="EMBL" id="CP078073">
    <property type="protein sequence ID" value="QXL85981.1"/>
    <property type="molecule type" value="Genomic_DNA"/>
</dbReference>
<dbReference type="Proteomes" id="UP000693972">
    <property type="component" value="Unassembled WGS sequence"/>
</dbReference>
<proteinExistence type="predicted"/>